<evidence type="ECO:0000313" key="1">
    <source>
        <dbReference type="EMBL" id="KII65361.1"/>
    </source>
</evidence>
<dbReference type="EMBL" id="JWZT01003899">
    <property type="protein sequence ID" value="KII65361.1"/>
    <property type="molecule type" value="Genomic_DNA"/>
</dbReference>
<keyword evidence="2" id="KW-1185">Reference proteome</keyword>
<name>A0A0C2MDY7_THEKT</name>
<reference evidence="1 2" key="1">
    <citation type="journal article" date="2014" name="Genome Biol. Evol.">
        <title>The genome of the myxosporean Thelohanellus kitauei shows adaptations to nutrient acquisition within its fish host.</title>
        <authorList>
            <person name="Yang Y."/>
            <person name="Xiong J."/>
            <person name="Zhou Z."/>
            <person name="Huo F."/>
            <person name="Miao W."/>
            <person name="Ran C."/>
            <person name="Liu Y."/>
            <person name="Zhang J."/>
            <person name="Feng J."/>
            <person name="Wang M."/>
            <person name="Wang M."/>
            <person name="Wang L."/>
            <person name="Yao B."/>
        </authorList>
    </citation>
    <scope>NUCLEOTIDE SEQUENCE [LARGE SCALE GENOMIC DNA]</scope>
    <source>
        <strain evidence="1">Wuqing</strain>
    </source>
</reference>
<protein>
    <submittedName>
        <fullName evidence="1">Uncharacterized protein</fullName>
    </submittedName>
</protein>
<dbReference type="Proteomes" id="UP000031668">
    <property type="component" value="Unassembled WGS sequence"/>
</dbReference>
<evidence type="ECO:0000313" key="2">
    <source>
        <dbReference type="Proteomes" id="UP000031668"/>
    </source>
</evidence>
<accession>A0A0C2MDY7</accession>
<gene>
    <name evidence="1" type="ORF">RF11_15490</name>
</gene>
<sequence>MVFFPPKPKSNSHPLENGIIENLKYLKLPLLCRSLNAMDESLHVALRAWDQIGEIELRDFLCRTECLATEGLSHSKKFSWRCCAVRCRGKEMMTIAMSRSNTWKPAVIQACYGLDKVMTLICPNLMYQSTIP</sequence>
<dbReference type="AlphaFoldDB" id="A0A0C2MDY7"/>
<comment type="caution">
    <text evidence="1">The sequence shown here is derived from an EMBL/GenBank/DDBJ whole genome shotgun (WGS) entry which is preliminary data.</text>
</comment>
<proteinExistence type="predicted"/>
<dbReference type="OrthoDB" id="9909311at2759"/>
<organism evidence="1 2">
    <name type="scientific">Thelohanellus kitauei</name>
    <name type="common">Myxosporean</name>
    <dbReference type="NCBI Taxonomy" id="669202"/>
    <lineage>
        <taxon>Eukaryota</taxon>
        <taxon>Metazoa</taxon>
        <taxon>Cnidaria</taxon>
        <taxon>Myxozoa</taxon>
        <taxon>Myxosporea</taxon>
        <taxon>Bivalvulida</taxon>
        <taxon>Platysporina</taxon>
        <taxon>Myxobolidae</taxon>
        <taxon>Thelohanellus</taxon>
    </lineage>
</organism>